<name>A0A1F2WK63_9ACTN</name>
<protein>
    <recommendedName>
        <fullName evidence="1">Transposase IS200-like domain-containing protein</fullName>
    </recommendedName>
</protein>
<accession>A0A1F2WK63</accession>
<comment type="caution">
    <text evidence="2">The sequence shown here is derived from an EMBL/GenBank/DDBJ whole genome shotgun (WGS) entry which is preliminary data.</text>
</comment>
<dbReference type="InterPro" id="IPR002686">
    <property type="entry name" value="Transposase_17"/>
</dbReference>
<feature type="domain" description="Transposase IS200-like" evidence="1">
    <location>
        <begin position="9"/>
        <end position="122"/>
    </location>
</feature>
<dbReference type="SMART" id="SM01321">
    <property type="entry name" value="Y1_Tnp"/>
    <property type="match status" value="1"/>
</dbReference>
<evidence type="ECO:0000259" key="1">
    <source>
        <dbReference type="SMART" id="SM01321"/>
    </source>
</evidence>
<dbReference type="PANTHER" id="PTHR34322:SF2">
    <property type="entry name" value="TRANSPOSASE IS200-LIKE DOMAIN-CONTAINING PROTEIN"/>
    <property type="match status" value="1"/>
</dbReference>
<dbReference type="EMBL" id="MELK01000035">
    <property type="protein sequence ID" value="OFW57237.1"/>
    <property type="molecule type" value="Genomic_DNA"/>
</dbReference>
<dbReference type="Gene3D" id="1.10.1750.10">
    <property type="match status" value="1"/>
</dbReference>
<dbReference type="GO" id="GO:0043565">
    <property type="term" value="F:sequence-specific DNA binding"/>
    <property type="evidence" value="ECO:0007669"/>
    <property type="project" value="InterPro"/>
</dbReference>
<dbReference type="STRING" id="1797197.A2Y75_07340"/>
<dbReference type="PANTHER" id="PTHR34322">
    <property type="entry name" value="TRANSPOSASE, Y1_TNP DOMAIN-CONTAINING"/>
    <property type="match status" value="1"/>
</dbReference>
<dbReference type="InterPro" id="IPR010921">
    <property type="entry name" value="Trp_repressor/repl_initiator"/>
</dbReference>
<dbReference type="SUPFAM" id="SSF143422">
    <property type="entry name" value="Transposase IS200-like"/>
    <property type="match status" value="1"/>
</dbReference>
<dbReference type="Pfam" id="PF01797">
    <property type="entry name" value="Y1_Tnp"/>
    <property type="match status" value="1"/>
</dbReference>
<gene>
    <name evidence="2" type="ORF">A2Y75_07340</name>
</gene>
<dbReference type="InterPro" id="IPR036515">
    <property type="entry name" value="Transposase_17_sf"/>
</dbReference>
<evidence type="ECO:0000313" key="3">
    <source>
        <dbReference type="Proteomes" id="UP000177876"/>
    </source>
</evidence>
<proteinExistence type="predicted"/>
<dbReference type="SUPFAM" id="SSF48295">
    <property type="entry name" value="TrpR-like"/>
    <property type="match status" value="1"/>
</dbReference>
<dbReference type="GO" id="GO:0006313">
    <property type="term" value="P:DNA transposition"/>
    <property type="evidence" value="ECO:0007669"/>
    <property type="project" value="InterPro"/>
</dbReference>
<evidence type="ECO:0000313" key="2">
    <source>
        <dbReference type="EMBL" id="OFW57237.1"/>
    </source>
</evidence>
<reference evidence="2 3" key="1">
    <citation type="journal article" date="2016" name="Nat. Commun.">
        <title>Thousands of microbial genomes shed light on interconnected biogeochemical processes in an aquifer system.</title>
        <authorList>
            <person name="Anantharaman K."/>
            <person name="Brown C.T."/>
            <person name="Hug L.A."/>
            <person name="Sharon I."/>
            <person name="Castelle C.J."/>
            <person name="Probst A.J."/>
            <person name="Thomas B.C."/>
            <person name="Singh A."/>
            <person name="Wilkins M.J."/>
            <person name="Karaoz U."/>
            <person name="Brodie E.L."/>
            <person name="Williams K.H."/>
            <person name="Hubbard S.S."/>
            <person name="Banfield J.F."/>
        </authorList>
    </citation>
    <scope>NUCLEOTIDE SEQUENCE [LARGE SCALE GENOMIC DNA]</scope>
</reference>
<dbReference type="AlphaFoldDB" id="A0A1F2WK63"/>
<dbReference type="Gene3D" id="3.30.70.1290">
    <property type="entry name" value="Transposase IS200-like"/>
    <property type="match status" value="1"/>
</dbReference>
<dbReference type="GO" id="GO:0004803">
    <property type="term" value="F:transposase activity"/>
    <property type="evidence" value="ECO:0007669"/>
    <property type="project" value="InterPro"/>
</dbReference>
<organism evidence="2 3">
    <name type="scientific">Candidatus Solincola sediminis</name>
    <dbReference type="NCBI Taxonomy" id="1797199"/>
    <lineage>
        <taxon>Bacteria</taxon>
        <taxon>Bacillati</taxon>
        <taxon>Actinomycetota</taxon>
        <taxon>Candidatus Geothermincolia</taxon>
        <taxon>Candidatus Geothermincolales</taxon>
        <taxon>Candidatus Geothermincolaceae</taxon>
        <taxon>Candidatus Solincola</taxon>
    </lineage>
</organism>
<sequence length="327" mass="37921">MARALRIQYEGAHYHIFSKGNRDECIFGKDEDKDYFVYLLSQGQGKYRIEIYAYCVLGTHYHMLIQTLEPNLADFMHYLGSSYGSYLAKNNWRGHIFWGRYNSILVDHEKYLMVLSRYIHFNPVEAGIVELPERYPWSSYVYYLNGSKPPSWLSTSWLVDSFGDNIVEARENYRQCMLDGLKEGIAYPSQDLIGQAILGGKEFVERIAAKVDNHSVLKEIQRLNCSLKGLTIDEIYQGVCEFYRLGSLRTCEFEDREKLFTARQIFIFLTREHTTFTNVEIAGIIGDIGPAAVSIQYSRMCRKCKENTQYEESLSAELSAIIKRLKE</sequence>
<dbReference type="Proteomes" id="UP000177876">
    <property type="component" value="Unassembled WGS sequence"/>
</dbReference>